<reference evidence="2 3" key="1">
    <citation type="journal article" date="2013" name="Science">
        <title>Pandoraviruses: amoeba viruses with genomes up to 2.5 Mb reaching that of parasitic eukaryotes.</title>
        <authorList>
            <person name="Philippe N."/>
            <person name="Legendre M."/>
            <person name="Doutre G."/>
            <person name="Coute Y."/>
            <person name="Poirot O."/>
            <person name="Lescot M."/>
            <person name="Arslan D."/>
            <person name="Seltzer V."/>
            <person name="Bertaux L."/>
            <person name="Bruley C."/>
            <person name="Garin J."/>
            <person name="Claverie J.M."/>
            <person name="Abergel C."/>
        </authorList>
    </citation>
    <scope>NUCLEOTIDE SEQUENCE [LARGE SCALE GENOMIC DNA]</scope>
    <source>
        <strain evidence="2">Melbourne</strain>
    </source>
</reference>
<feature type="compositionally biased region" description="Low complexity" evidence="1">
    <location>
        <begin position="84"/>
        <end position="96"/>
    </location>
</feature>
<dbReference type="GeneID" id="16512484"/>
<evidence type="ECO:0000256" key="1">
    <source>
        <dbReference type="SAM" id="MobiDB-lite"/>
    </source>
</evidence>
<dbReference type="EMBL" id="KC977570">
    <property type="protein sequence ID" value="AGO82719.1"/>
    <property type="molecule type" value="Genomic_DNA"/>
</dbReference>
<accession>S4VXU3</accession>
<dbReference type="RefSeq" id="YP_008319388.1">
    <property type="nucleotide sequence ID" value="NC_021858.1"/>
</dbReference>
<organism evidence="2 3">
    <name type="scientific">Pandoravirus dulcis</name>
    <dbReference type="NCBI Taxonomy" id="1349409"/>
    <lineage>
        <taxon>Viruses</taxon>
        <taxon>Pandoravirus</taxon>
    </lineage>
</organism>
<name>S4VXU3_9VIRU</name>
<proteinExistence type="predicted"/>
<evidence type="ECO:0000313" key="2">
    <source>
        <dbReference type="EMBL" id="AGO82719.1"/>
    </source>
</evidence>
<dbReference type="Proteomes" id="UP000201566">
    <property type="component" value="Segment"/>
</dbReference>
<protein>
    <submittedName>
        <fullName evidence="2">Uncharacterized protein</fullName>
    </submittedName>
</protein>
<sequence>MTSPLAGASADARRNAAASLEEIIERLRSLSSNAATVDLLHSLEAERARTLGVVAQAHQDATAVAADDATGAAHDHAQDSTVEQTPTDAADTTQAPLSPAAHTPDEANSTEAACSAAVANPDIVNTDSAAIASDDDDAKKPVCDAKATDGTPNRGVDASALAQAATAIDQQGSGPTDSDNADKPAVAVPLKESDKEAVAQALQPPSDHDYVTLRRFVDLLALMPRSLATKYGATFSLVSLGFHLKTITPWIDFGQHTVATHVRKVGQSSNEEIPSFNVVNISTGGRGDITAGALYDALAPLADANGDAAVCVDTRAMHTRMAVSFEINEAVNYQDTSLNPMRSGGTRATIDDATDLACRCIGAGMSAREVMSMLVRRVPVGAGTLFLVRFGTQLVTATTLHGRLAGRDFTAFSDLRHILADVTLPGADSAHGPAAVYMAETDVSLGDLLRAIDQGADAIAALPRHAEPCSNFWLRVRRLGLL</sequence>
<evidence type="ECO:0000313" key="3">
    <source>
        <dbReference type="Proteomes" id="UP000201566"/>
    </source>
</evidence>
<feature type="region of interest" description="Disordered" evidence="1">
    <location>
        <begin position="65"/>
        <end position="113"/>
    </location>
</feature>
<feature type="compositionally biased region" description="Basic and acidic residues" evidence="1">
    <location>
        <begin position="137"/>
        <end position="147"/>
    </location>
</feature>
<dbReference type="KEGG" id="vg:16512484"/>
<gene>
    <name evidence="2" type="ORF">pdul_cds_597</name>
</gene>
<feature type="region of interest" description="Disordered" evidence="1">
    <location>
        <begin position="129"/>
        <end position="155"/>
    </location>
</feature>